<gene>
    <name evidence="1" type="ORF">CITCOLO1_LOCUS21239</name>
</gene>
<sequence length="99" mass="11534">MLEADAILNATLDDAQFMKSKHFITHRTNQNRLFILSQINFFFISCTKNTFRLRLTNLKIQICKIHFNPFLHLIPSPVFAKKLVQNRSISIVLGTIPEF</sequence>
<dbReference type="EMBL" id="OZ021743">
    <property type="protein sequence ID" value="CAK9328810.1"/>
    <property type="molecule type" value="Genomic_DNA"/>
</dbReference>
<name>A0ABP0ZAH7_9ROSI</name>
<keyword evidence="2" id="KW-1185">Reference proteome</keyword>
<evidence type="ECO:0000313" key="2">
    <source>
        <dbReference type="Proteomes" id="UP001642487"/>
    </source>
</evidence>
<evidence type="ECO:0000313" key="1">
    <source>
        <dbReference type="EMBL" id="CAK9328810.1"/>
    </source>
</evidence>
<protein>
    <submittedName>
        <fullName evidence="1">Uncharacterized protein</fullName>
    </submittedName>
</protein>
<dbReference type="Proteomes" id="UP001642487">
    <property type="component" value="Chromosome 9"/>
</dbReference>
<proteinExistence type="predicted"/>
<accession>A0ABP0ZAH7</accession>
<reference evidence="1 2" key="1">
    <citation type="submission" date="2024-03" db="EMBL/GenBank/DDBJ databases">
        <authorList>
            <person name="Gkanogiannis A."/>
            <person name="Becerra Lopez-Lavalle L."/>
        </authorList>
    </citation>
    <scope>NUCLEOTIDE SEQUENCE [LARGE SCALE GENOMIC DNA]</scope>
</reference>
<organism evidence="1 2">
    <name type="scientific">Citrullus colocynthis</name>
    <name type="common">colocynth</name>
    <dbReference type="NCBI Taxonomy" id="252529"/>
    <lineage>
        <taxon>Eukaryota</taxon>
        <taxon>Viridiplantae</taxon>
        <taxon>Streptophyta</taxon>
        <taxon>Embryophyta</taxon>
        <taxon>Tracheophyta</taxon>
        <taxon>Spermatophyta</taxon>
        <taxon>Magnoliopsida</taxon>
        <taxon>eudicotyledons</taxon>
        <taxon>Gunneridae</taxon>
        <taxon>Pentapetalae</taxon>
        <taxon>rosids</taxon>
        <taxon>fabids</taxon>
        <taxon>Cucurbitales</taxon>
        <taxon>Cucurbitaceae</taxon>
        <taxon>Benincaseae</taxon>
        <taxon>Citrullus</taxon>
    </lineage>
</organism>